<proteinExistence type="inferred from homology"/>
<dbReference type="Gene3D" id="3.90.550.10">
    <property type="entry name" value="Spore Coat Polysaccharide Biosynthesis Protein SpsA, Chain A"/>
    <property type="match status" value="1"/>
</dbReference>
<evidence type="ECO:0000313" key="4">
    <source>
        <dbReference type="Proteomes" id="UP000002612"/>
    </source>
</evidence>
<dbReference type="Pfam" id="PF00535">
    <property type="entry name" value="Glycos_transf_2"/>
    <property type="match status" value="1"/>
</dbReference>
<evidence type="ECO:0000313" key="3">
    <source>
        <dbReference type="EMBL" id="AAU19146.1"/>
    </source>
</evidence>
<dbReference type="InterPro" id="IPR029044">
    <property type="entry name" value="Nucleotide-diphossugar_trans"/>
</dbReference>
<dbReference type="CAZy" id="GT2">
    <property type="family name" value="Glycosyltransferase Family 2"/>
</dbReference>
<dbReference type="PANTHER" id="PTHR22916">
    <property type="entry name" value="GLYCOSYLTRANSFERASE"/>
    <property type="match status" value="1"/>
</dbReference>
<dbReference type="InterPro" id="IPR001173">
    <property type="entry name" value="Glyco_trans_2-like"/>
</dbReference>
<gene>
    <name evidence="3" type="ordered locus">BCE33L1101</name>
</gene>
<keyword evidence="3" id="KW-0328">Glycosyltransferase</keyword>
<evidence type="ECO:0000259" key="2">
    <source>
        <dbReference type="Pfam" id="PF00535"/>
    </source>
</evidence>
<dbReference type="EMBL" id="CP000001">
    <property type="protein sequence ID" value="AAU19146.1"/>
    <property type="molecule type" value="Genomic_DNA"/>
</dbReference>
<reference evidence="4" key="1">
    <citation type="journal article" date="2006" name="J. Bacteriol.">
        <title>Pathogenomic sequence analysis of Bacillus cereus and Bacillus thuringiensis isolates closely related to Bacillus anthracis.</title>
        <authorList>
            <person name="Han C.S."/>
            <person name="Xie G."/>
            <person name="Challacombe J.F."/>
            <person name="Altherr M.R."/>
            <person name="Bhotika S.S."/>
            <person name="Brown N."/>
            <person name="Bruce D."/>
            <person name="Campbell C.S."/>
            <person name="Campbell M.L."/>
            <person name="Chen J."/>
            <person name="Chertkov O."/>
            <person name="Cleland C."/>
            <person name="Dimitrijevic M."/>
            <person name="Doggett N.A."/>
            <person name="Fawcett J.J."/>
            <person name="Glavina T."/>
            <person name="Goodwin L.A."/>
            <person name="Green L.D."/>
            <person name="Hill K.K."/>
            <person name="Hitchcock P."/>
            <person name="Jackson P.J."/>
            <person name="Keim P."/>
            <person name="Kewalramani A.R."/>
            <person name="Longmire J."/>
            <person name="Lucas S."/>
            <person name="Malfatti S."/>
            <person name="McMurry K."/>
            <person name="Meincke L.J."/>
            <person name="Misra M."/>
            <person name="Moseman B.L."/>
            <person name="Mundt M."/>
            <person name="Munk A.C."/>
            <person name="Okinaka R.T."/>
            <person name="Parson-Quintana B."/>
            <person name="Reilly L.P."/>
            <person name="Richardson P."/>
            <person name="Robinson D.L."/>
            <person name="Rubin E."/>
            <person name="Saunders E."/>
            <person name="Tapia R."/>
            <person name="Tesmer J.G."/>
            <person name="Thayer N."/>
            <person name="Thompson L.S."/>
            <person name="Tice H."/>
            <person name="Ticknor L.O."/>
            <person name="Wills P.L."/>
            <person name="Brettin T.S."/>
            <person name="Gilna P."/>
        </authorList>
    </citation>
    <scope>NUCLEOTIDE SEQUENCE [LARGE SCALE GENOMIC DNA]</scope>
    <source>
        <strain evidence="4">ZK / E33L</strain>
    </source>
</reference>
<organism evidence="3 4">
    <name type="scientific">Bacillus cereus (strain ZK / E33L)</name>
    <dbReference type="NCBI Taxonomy" id="288681"/>
    <lineage>
        <taxon>Bacteria</taxon>
        <taxon>Bacillati</taxon>
        <taxon>Bacillota</taxon>
        <taxon>Bacilli</taxon>
        <taxon>Bacillales</taxon>
        <taxon>Bacillaceae</taxon>
        <taxon>Bacillus</taxon>
        <taxon>Bacillus cereus group</taxon>
    </lineage>
</organism>
<dbReference type="GO" id="GO:0016758">
    <property type="term" value="F:hexosyltransferase activity"/>
    <property type="evidence" value="ECO:0007669"/>
    <property type="project" value="UniProtKB-ARBA"/>
</dbReference>
<dbReference type="SUPFAM" id="SSF53448">
    <property type="entry name" value="Nucleotide-diphospho-sugar transferases"/>
    <property type="match status" value="1"/>
</dbReference>
<dbReference type="PANTHER" id="PTHR22916:SF3">
    <property type="entry name" value="UDP-GLCNAC:BETAGAL BETA-1,3-N-ACETYLGLUCOSAMINYLTRANSFERASE-LIKE PROTEIN 1"/>
    <property type="match status" value="1"/>
</dbReference>
<dbReference type="AlphaFoldDB" id="Q63EG0"/>
<sequence>MYMEIIKNVPLVSILIPTYNRPHYFKIALESVLAQTYSNIEIIVGDDSTNNETEKLIYRDYLHKHKHITYIRNPSTLGQFHNALMLLEQSNGEYINFLMDDDIFYNNKIEKMMFYFQKDLDQNLALITSYRTWINDDGDIIEQHPSMKRLYDEDTLLNGKDLGNRMLILGQNIIGEPTTVLFRKRLLTEPFGTLNGRNYNCSVDMASWISLLSKGDAIYITEPLSSFRLHTGQQVHHKYLEGCEDFSHLVLHSKKYGFLQEIDYYKTSLLKACEWYKNATTFYQLYPELIPTTDTHTRLSHCLNIVTKELHAI</sequence>
<comment type="similarity">
    <text evidence="1">Belongs to the glycosyltransferase 2 family.</text>
</comment>
<dbReference type="Proteomes" id="UP000002612">
    <property type="component" value="Chromosome"/>
</dbReference>
<name>Q63EG0_BACCZ</name>
<dbReference type="FunFam" id="3.90.550.10:FF:000120">
    <property type="entry name" value="Glycosyl transferase, family 2"/>
    <property type="match status" value="1"/>
</dbReference>
<evidence type="ECO:0000256" key="1">
    <source>
        <dbReference type="ARBA" id="ARBA00006739"/>
    </source>
</evidence>
<accession>Q63EG0</accession>
<protein>
    <submittedName>
        <fullName evidence="3">Glycosyltransferase</fullName>
        <ecNumber evidence="3">2.4.1.-</ecNumber>
    </submittedName>
</protein>
<feature type="domain" description="Glycosyltransferase 2-like" evidence="2">
    <location>
        <begin position="13"/>
        <end position="130"/>
    </location>
</feature>
<dbReference type="EC" id="2.4.1.-" evidence="3"/>
<dbReference type="KEGG" id="bcz:BCE33L1101"/>
<keyword evidence="3" id="KW-0808">Transferase</keyword>